<evidence type="ECO:0000313" key="3">
    <source>
        <dbReference type="EMBL" id="SHH72064.1"/>
    </source>
</evidence>
<gene>
    <name evidence="3" type="ORF">SAMN02746098_01269</name>
</gene>
<organism evidence="3 4">
    <name type="scientific">Desulfosporosinus lacus DSM 15449</name>
    <dbReference type="NCBI Taxonomy" id="1121420"/>
    <lineage>
        <taxon>Bacteria</taxon>
        <taxon>Bacillati</taxon>
        <taxon>Bacillota</taxon>
        <taxon>Clostridia</taxon>
        <taxon>Eubacteriales</taxon>
        <taxon>Desulfitobacteriaceae</taxon>
        <taxon>Desulfosporosinus</taxon>
    </lineage>
</organism>
<feature type="domain" description="Nudix hydrolase" evidence="2">
    <location>
        <begin position="48"/>
        <end position="187"/>
    </location>
</feature>
<dbReference type="CDD" id="cd03674">
    <property type="entry name" value="NUDIX_Hydrolase"/>
    <property type="match status" value="1"/>
</dbReference>
<evidence type="ECO:0000256" key="1">
    <source>
        <dbReference type="ARBA" id="ARBA00005582"/>
    </source>
</evidence>
<evidence type="ECO:0000313" key="4">
    <source>
        <dbReference type="Proteomes" id="UP000183954"/>
    </source>
</evidence>
<proteinExistence type="inferred from homology"/>
<dbReference type="Gene3D" id="3.90.79.10">
    <property type="entry name" value="Nucleoside Triphosphate Pyrophosphohydrolase"/>
    <property type="match status" value="1"/>
</dbReference>
<comment type="similarity">
    <text evidence="1">Belongs to the Nudix hydrolase family.</text>
</comment>
<dbReference type="SUPFAM" id="SSF55811">
    <property type="entry name" value="Nudix"/>
    <property type="match status" value="1"/>
</dbReference>
<dbReference type="PANTHER" id="PTHR43736:SF1">
    <property type="entry name" value="DIHYDRONEOPTERIN TRIPHOSPHATE DIPHOSPHATASE"/>
    <property type="match status" value="1"/>
</dbReference>
<evidence type="ECO:0000259" key="2">
    <source>
        <dbReference type="PROSITE" id="PS51462"/>
    </source>
</evidence>
<accession>A0A1M5VAD6</accession>
<reference evidence="4" key="1">
    <citation type="submission" date="2016-11" db="EMBL/GenBank/DDBJ databases">
        <authorList>
            <person name="Varghese N."/>
            <person name="Submissions S."/>
        </authorList>
    </citation>
    <scope>NUCLEOTIDE SEQUENCE [LARGE SCALE GENOMIC DNA]</scope>
    <source>
        <strain evidence="4">DSM 15449</strain>
    </source>
</reference>
<protein>
    <submittedName>
        <fullName evidence="3">ADP-ribose pyrophosphatase YjhB, NUDIX family</fullName>
    </submittedName>
</protein>
<dbReference type="EMBL" id="FQXJ01000004">
    <property type="protein sequence ID" value="SHH72064.1"/>
    <property type="molecule type" value="Genomic_DNA"/>
</dbReference>
<dbReference type="InterPro" id="IPR015797">
    <property type="entry name" value="NUDIX_hydrolase-like_dom_sf"/>
</dbReference>
<dbReference type="PROSITE" id="PS51462">
    <property type="entry name" value="NUDIX"/>
    <property type="match status" value="1"/>
</dbReference>
<dbReference type="Pfam" id="PF00293">
    <property type="entry name" value="NUDIX"/>
    <property type="match status" value="1"/>
</dbReference>
<keyword evidence="4" id="KW-1185">Reference proteome</keyword>
<dbReference type="PANTHER" id="PTHR43736">
    <property type="entry name" value="ADP-RIBOSE PYROPHOSPHATASE"/>
    <property type="match status" value="1"/>
</dbReference>
<sequence length="192" mass="22177">MYEKRENMDFVESIKRYIPYNEQEEKDKEVILNCLGVFEDVLTRNNKIAHFTSSAFAVNNSRDKVLVIHHNIYDSWSWTGGHADGEKDLLTVAVKELKEETGVNNVHLVIPGIFSLDILPVLGHMKRGEYVSPHLHLSVAFLMEADENDALIVKEDENSGVRWIPLEKLIEYSNEPHMHKVYTKFISKIKKL</sequence>
<dbReference type="AlphaFoldDB" id="A0A1M5VAD6"/>
<dbReference type="Proteomes" id="UP000183954">
    <property type="component" value="Unassembled WGS sequence"/>
</dbReference>
<dbReference type="STRING" id="1121420.SAMN02746098_01269"/>
<dbReference type="InterPro" id="IPR000086">
    <property type="entry name" value="NUDIX_hydrolase_dom"/>
</dbReference>
<name>A0A1M5VAD6_9FIRM</name>